<feature type="region of interest" description="Disordered" evidence="1">
    <location>
        <begin position="129"/>
        <end position="227"/>
    </location>
</feature>
<dbReference type="AlphaFoldDB" id="A0A417Z0H9"/>
<dbReference type="Proteomes" id="UP000285376">
    <property type="component" value="Unassembled WGS sequence"/>
</dbReference>
<evidence type="ECO:0000313" key="2">
    <source>
        <dbReference type="EMBL" id="RHW43758.1"/>
    </source>
</evidence>
<feature type="compositionally biased region" description="Polar residues" evidence="1">
    <location>
        <begin position="71"/>
        <end position="81"/>
    </location>
</feature>
<reference evidence="2 3" key="1">
    <citation type="submission" date="2018-08" db="EMBL/GenBank/DDBJ databases">
        <title>Whole genome sequence analysis of Dermacoccus abyssi bacteria isolated from Deep Mariana trench Micromonospora spp reveals genes involved in the environmental adaptation and production of secondary metabolites.</title>
        <authorList>
            <person name="Abdel-Mageed W.M."/>
            <person name="Lehri B."/>
            <person name="Nouioui I."/>
            <person name="Goodfellow I."/>
            <person name="Jaspars M."/>
            <person name="Karlyshev A."/>
        </authorList>
    </citation>
    <scope>NUCLEOTIDE SEQUENCE [LARGE SCALE GENOMIC DNA]</scope>
    <source>
        <strain evidence="2 3">MT1.1</strain>
    </source>
</reference>
<evidence type="ECO:0000256" key="1">
    <source>
        <dbReference type="SAM" id="MobiDB-lite"/>
    </source>
</evidence>
<dbReference type="RefSeq" id="WP_118915013.1">
    <property type="nucleotide sequence ID" value="NZ_CBCRVH010000012.1"/>
</dbReference>
<feature type="region of interest" description="Disordered" evidence="1">
    <location>
        <begin position="53"/>
        <end position="94"/>
    </location>
</feature>
<dbReference type="EMBL" id="QWLM01000024">
    <property type="protein sequence ID" value="RHW43758.1"/>
    <property type="molecule type" value="Genomic_DNA"/>
</dbReference>
<accession>A0A417Z0H9</accession>
<sequence>MRADRHIEATWDANREVTLEGVEEDSPERVHLRSDDEIAQWLGVTPVEAPKISEDLIERATRDPSSDERVTSISDRVTSTETPHDARQEDEETLREVRWAEYQAEEVTSDAAATTSVKDDAQAAIARSLASDARSGVARGASPTAIRATSTQARTAGEVAQNEADEHHRLELAAGDPSTRRGLNAVASVEARARAQAETKAHRAPTWADRHDYAPRHEVDGIRQEAR</sequence>
<gene>
    <name evidence="2" type="ORF">D1832_14235</name>
</gene>
<proteinExistence type="predicted"/>
<name>A0A417Z0H9_9MICO</name>
<feature type="compositionally biased region" description="Basic and acidic residues" evidence="1">
    <location>
        <begin position="208"/>
        <end position="227"/>
    </location>
</feature>
<organism evidence="2 3">
    <name type="scientific">Dermacoccus abyssi</name>
    <dbReference type="NCBI Taxonomy" id="322596"/>
    <lineage>
        <taxon>Bacteria</taxon>
        <taxon>Bacillati</taxon>
        <taxon>Actinomycetota</taxon>
        <taxon>Actinomycetes</taxon>
        <taxon>Micrococcales</taxon>
        <taxon>Dermacoccaceae</taxon>
        <taxon>Dermacoccus</taxon>
    </lineage>
</organism>
<feature type="compositionally biased region" description="Basic and acidic residues" evidence="1">
    <location>
        <begin position="191"/>
        <end position="201"/>
    </location>
</feature>
<feature type="compositionally biased region" description="Basic and acidic residues" evidence="1">
    <location>
        <begin position="53"/>
        <end position="70"/>
    </location>
</feature>
<comment type="caution">
    <text evidence="2">The sequence shown here is derived from an EMBL/GenBank/DDBJ whole genome shotgun (WGS) entry which is preliminary data.</text>
</comment>
<evidence type="ECO:0000313" key="3">
    <source>
        <dbReference type="Proteomes" id="UP000285376"/>
    </source>
</evidence>
<protein>
    <submittedName>
        <fullName evidence="2">Uncharacterized protein</fullName>
    </submittedName>
</protein>